<accession>A0A0G0NWA5</accession>
<feature type="transmembrane region" description="Helical" evidence="6">
    <location>
        <begin position="222"/>
        <end position="241"/>
    </location>
</feature>
<evidence type="ECO:0000256" key="4">
    <source>
        <dbReference type="ARBA" id="ARBA00022989"/>
    </source>
</evidence>
<evidence type="ECO:0000256" key="5">
    <source>
        <dbReference type="ARBA" id="ARBA00023136"/>
    </source>
</evidence>
<dbReference type="PANTHER" id="PTHR30250">
    <property type="entry name" value="PST FAMILY PREDICTED COLANIC ACID TRANSPORTER"/>
    <property type="match status" value="1"/>
</dbReference>
<feature type="transmembrane region" description="Helical" evidence="6">
    <location>
        <begin position="20"/>
        <end position="41"/>
    </location>
</feature>
<feature type="transmembrane region" description="Helical" evidence="6">
    <location>
        <begin position="47"/>
        <end position="68"/>
    </location>
</feature>
<feature type="transmembrane region" description="Helical" evidence="6">
    <location>
        <begin position="388"/>
        <end position="408"/>
    </location>
</feature>
<feature type="transmembrane region" description="Helical" evidence="6">
    <location>
        <begin position="155"/>
        <end position="176"/>
    </location>
</feature>
<dbReference type="Pfam" id="PF01943">
    <property type="entry name" value="Polysacc_synt"/>
    <property type="match status" value="1"/>
</dbReference>
<feature type="transmembrane region" description="Helical" evidence="6">
    <location>
        <begin position="361"/>
        <end position="382"/>
    </location>
</feature>
<feature type="transmembrane region" description="Helical" evidence="6">
    <location>
        <begin position="290"/>
        <end position="310"/>
    </location>
</feature>
<evidence type="ECO:0000313" key="8">
    <source>
        <dbReference type="Proteomes" id="UP000034893"/>
    </source>
</evidence>
<comment type="subcellular location">
    <subcellularLocation>
        <location evidence="1">Cell membrane</location>
        <topology evidence="1">Multi-pass membrane protein</topology>
    </subcellularLocation>
</comment>
<dbReference type="Proteomes" id="UP000034893">
    <property type="component" value="Unassembled WGS sequence"/>
</dbReference>
<keyword evidence="5 6" id="KW-0472">Membrane</keyword>
<dbReference type="AlphaFoldDB" id="A0A0G0NWA5"/>
<protein>
    <submittedName>
        <fullName evidence="7">MatE family</fullName>
    </submittedName>
</protein>
<feature type="transmembrane region" description="Helical" evidence="6">
    <location>
        <begin position="182"/>
        <end position="202"/>
    </location>
</feature>
<proteinExistence type="predicted"/>
<gene>
    <name evidence="7" type="ORF">UT12_C0001G0002</name>
</gene>
<evidence type="ECO:0000256" key="1">
    <source>
        <dbReference type="ARBA" id="ARBA00004651"/>
    </source>
</evidence>
<evidence type="ECO:0000313" key="7">
    <source>
        <dbReference type="EMBL" id="KKQ90134.1"/>
    </source>
</evidence>
<feature type="transmembrane region" description="Helical" evidence="6">
    <location>
        <begin position="124"/>
        <end position="143"/>
    </location>
</feature>
<name>A0A0G0NWA5_9BACT</name>
<dbReference type="EMBL" id="LBVP01000001">
    <property type="protein sequence ID" value="KKQ90134.1"/>
    <property type="molecule type" value="Genomic_DNA"/>
</dbReference>
<evidence type="ECO:0000256" key="6">
    <source>
        <dbReference type="SAM" id="Phobius"/>
    </source>
</evidence>
<keyword evidence="4 6" id="KW-1133">Transmembrane helix</keyword>
<comment type="caution">
    <text evidence="7">The sequence shown here is derived from an EMBL/GenBank/DDBJ whole genome shotgun (WGS) entry which is preliminary data.</text>
</comment>
<evidence type="ECO:0000256" key="3">
    <source>
        <dbReference type="ARBA" id="ARBA00022692"/>
    </source>
</evidence>
<sequence>MIQYFKNLLLSDTGKDTGIVLAGTLINVIIGGLFFILAPRILGPADYGLFATVVATGLMAAAIANFGIDTGILRFAKGNREQFNKILSLAFKSYIILGVSVALIGVLLSGFIANFLNQPSITTLLRLAFSGSILLLLTNFFIASLQAKREFLKASIVNILSNTIRLLILAIGAYFFTINLYFITALFFFVTIISVAVGKLWLPFEFKAIEKSQAIEFYKYNFWIASALVISSIPFDNYFLIRVVGPVQAGLYSAPFKLLTFAYQFGGNFTRVLASRFASFDSDKKARDFAFRAMPFPLIFILGLTILFFISQPLVTLVFGKEYIQATEILQILSIGFIFFFASTIPSSIILYYFGKPKISFVITLIRYVSFVVLLALLVPLYSAKGGAFAFSVSEFFAFLFMSGYVFIKFSKNGH</sequence>
<dbReference type="InterPro" id="IPR050833">
    <property type="entry name" value="Poly_Biosynth_Transport"/>
</dbReference>
<dbReference type="InterPro" id="IPR002797">
    <property type="entry name" value="Polysacc_synth"/>
</dbReference>
<dbReference type="GO" id="GO:0005886">
    <property type="term" value="C:plasma membrane"/>
    <property type="evidence" value="ECO:0007669"/>
    <property type="project" value="UniProtKB-SubCell"/>
</dbReference>
<reference evidence="7 8" key="1">
    <citation type="journal article" date="2015" name="Nature">
        <title>rRNA introns, odd ribosomes, and small enigmatic genomes across a large radiation of phyla.</title>
        <authorList>
            <person name="Brown C.T."/>
            <person name="Hug L.A."/>
            <person name="Thomas B.C."/>
            <person name="Sharon I."/>
            <person name="Castelle C.J."/>
            <person name="Singh A."/>
            <person name="Wilkins M.J."/>
            <person name="Williams K.H."/>
            <person name="Banfield J.F."/>
        </authorList>
    </citation>
    <scope>NUCLEOTIDE SEQUENCE [LARGE SCALE GENOMIC DNA]</scope>
</reference>
<evidence type="ECO:0000256" key="2">
    <source>
        <dbReference type="ARBA" id="ARBA00022475"/>
    </source>
</evidence>
<feature type="transmembrane region" description="Helical" evidence="6">
    <location>
        <begin position="89"/>
        <end position="112"/>
    </location>
</feature>
<feature type="transmembrane region" description="Helical" evidence="6">
    <location>
        <begin position="330"/>
        <end position="354"/>
    </location>
</feature>
<keyword evidence="2" id="KW-1003">Cell membrane</keyword>
<keyword evidence="3 6" id="KW-0812">Transmembrane</keyword>
<organism evidence="7 8">
    <name type="scientific">Candidatus Curtissbacteria bacterium GW2011_GWC2_38_9</name>
    <dbReference type="NCBI Taxonomy" id="1618414"/>
    <lineage>
        <taxon>Bacteria</taxon>
        <taxon>Candidatus Curtissiibacteriota</taxon>
    </lineage>
</organism>
<dbReference type="PANTHER" id="PTHR30250:SF11">
    <property type="entry name" value="O-ANTIGEN TRANSPORTER-RELATED"/>
    <property type="match status" value="1"/>
</dbReference>